<dbReference type="InterPro" id="IPR025991">
    <property type="entry name" value="Chemoreceptor_zinc-bind_dom"/>
</dbReference>
<dbReference type="OrthoDB" id="9808588at2"/>
<dbReference type="Pfam" id="PF13682">
    <property type="entry name" value="CZB"/>
    <property type="match status" value="1"/>
</dbReference>
<evidence type="ECO:0000313" key="6">
    <source>
        <dbReference type="EMBL" id="MUH71287.1"/>
    </source>
</evidence>
<comment type="subcellular location">
    <subcellularLocation>
        <location evidence="1">Membrane</location>
    </subcellularLocation>
</comment>
<keyword evidence="2 4" id="KW-0807">Transducer</keyword>
<dbReference type="GO" id="GO:0006935">
    <property type="term" value="P:chemotaxis"/>
    <property type="evidence" value="ECO:0007669"/>
    <property type="project" value="InterPro"/>
</dbReference>
<evidence type="ECO:0000256" key="4">
    <source>
        <dbReference type="PROSITE-ProRule" id="PRU00284"/>
    </source>
</evidence>
<comment type="similarity">
    <text evidence="3">Belongs to the methyl-accepting chemotaxis (MCP) protein family.</text>
</comment>
<dbReference type="InterPro" id="IPR004089">
    <property type="entry name" value="MCPsignal_dom"/>
</dbReference>
<dbReference type="Proteomes" id="UP000439994">
    <property type="component" value="Unassembled WGS sequence"/>
</dbReference>
<protein>
    <recommendedName>
        <fullName evidence="5">Methyl-accepting transducer domain-containing protein</fullName>
    </recommendedName>
</protein>
<evidence type="ECO:0000256" key="3">
    <source>
        <dbReference type="ARBA" id="ARBA00029447"/>
    </source>
</evidence>
<dbReference type="PROSITE" id="PS50111">
    <property type="entry name" value="CHEMOTAXIS_TRANSDUC_2"/>
    <property type="match status" value="1"/>
</dbReference>
<organism evidence="6 7">
    <name type="scientific">Psychrosphaera haliotis</name>
    <dbReference type="NCBI Taxonomy" id="555083"/>
    <lineage>
        <taxon>Bacteria</taxon>
        <taxon>Pseudomonadati</taxon>
        <taxon>Pseudomonadota</taxon>
        <taxon>Gammaproteobacteria</taxon>
        <taxon>Alteromonadales</taxon>
        <taxon>Pseudoalteromonadaceae</taxon>
        <taxon>Psychrosphaera</taxon>
    </lineage>
</organism>
<dbReference type="SMART" id="SM00283">
    <property type="entry name" value="MA"/>
    <property type="match status" value="1"/>
</dbReference>
<reference evidence="6 7" key="1">
    <citation type="submission" date="2019-11" db="EMBL/GenBank/DDBJ databases">
        <title>P. haliotis isolates from Z. marina roots.</title>
        <authorList>
            <person name="Cohen M."/>
            <person name="Jospin G."/>
            <person name="Eisen J.A."/>
            <person name="Coil D.A."/>
        </authorList>
    </citation>
    <scope>NUCLEOTIDE SEQUENCE [LARGE SCALE GENOMIC DNA]</scope>
    <source>
        <strain evidence="6 7">UCD-MCMsp1aY</strain>
    </source>
</reference>
<proteinExistence type="inferred from homology"/>
<sequence>MSGINDFVNIIKSISDQTNLLALNAAIEAARAGEQGRGFAVVADEVRTLAQRSSEASNEISSLIEQVNQQMTGVIAGINSVGEKSSEISDSTTTIEKKANEIVTMSKSMYSVISYSSANSFIETAKMDHVVWKGEVYQLLLGMSDKTVNDFTDHTECRLGNWYYNGDGADQFSHYSAFSKIEKPHADVHNYGRQALEAHAEGNKKRSIELLAQMEKASLAVFYQLEELSEQIESDSMKKNK</sequence>
<keyword evidence="7" id="KW-1185">Reference proteome</keyword>
<comment type="caution">
    <text evidence="6">The sequence shown here is derived from an EMBL/GenBank/DDBJ whole genome shotgun (WGS) entry which is preliminary data.</text>
</comment>
<evidence type="ECO:0000256" key="2">
    <source>
        <dbReference type="ARBA" id="ARBA00023224"/>
    </source>
</evidence>
<dbReference type="Pfam" id="PF00015">
    <property type="entry name" value="MCPsignal"/>
    <property type="match status" value="1"/>
</dbReference>
<dbReference type="SUPFAM" id="SSF58104">
    <property type="entry name" value="Methyl-accepting chemotaxis protein (MCP) signaling domain"/>
    <property type="match status" value="1"/>
</dbReference>
<dbReference type="Gene3D" id="6.10.250.3200">
    <property type="match status" value="1"/>
</dbReference>
<dbReference type="EMBL" id="WOCD01000001">
    <property type="protein sequence ID" value="MUH71287.1"/>
    <property type="molecule type" value="Genomic_DNA"/>
</dbReference>
<evidence type="ECO:0000256" key="1">
    <source>
        <dbReference type="ARBA" id="ARBA00004370"/>
    </source>
</evidence>
<dbReference type="AlphaFoldDB" id="A0A6N8F878"/>
<dbReference type="GO" id="GO:0007165">
    <property type="term" value="P:signal transduction"/>
    <property type="evidence" value="ECO:0007669"/>
    <property type="project" value="UniProtKB-KW"/>
</dbReference>
<dbReference type="InterPro" id="IPR004090">
    <property type="entry name" value="Chemotax_Me-accpt_rcpt"/>
</dbReference>
<dbReference type="PANTHER" id="PTHR32089">
    <property type="entry name" value="METHYL-ACCEPTING CHEMOTAXIS PROTEIN MCPB"/>
    <property type="match status" value="1"/>
</dbReference>
<evidence type="ECO:0000259" key="5">
    <source>
        <dbReference type="PROSITE" id="PS50111"/>
    </source>
</evidence>
<accession>A0A6N8F878</accession>
<evidence type="ECO:0000313" key="7">
    <source>
        <dbReference type="Proteomes" id="UP000439994"/>
    </source>
</evidence>
<dbReference type="GO" id="GO:0016020">
    <property type="term" value="C:membrane"/>
    <property type="evidence" value="ECO:0007669"/>
    <property type="project" value="UniProtKB-SubCell"/>
</dbReference>
<name>A0A6N8F878_9GAMM</name>
<dbReference type="PANTHER" id="PTHR32089:SF112">
    <property type="entry name" value="LYSOZYME-LIKE PROTEIN-RELATED"/>
    <property type="match status" value="1"/>
</dbReference>
<dbReference type="PRINTS" id="PR00260">
    <property type="entry name" value="CHEMTRNSDUCR"/>
</dbReference>
<gene>
    <name evidence="6" type="ORF">GNP35_01525</name>
</gene>
<dbReference type="Gene3D" id="1.20.120.30">
    <property type="entry name" value="Aspartate receptor, ligand-binding domain"/>
    <property type="match status" value="1"/>
</dbReference>
<dbReference type="GO" id="GO:0004888">
    <property type="term" value="F:transmembrane signaling receptor activity"/>
    <property type="evidence" value="ECO:0007669"/>
    <property type="project" value="InterPro"/>
</dbReference>
<feature type="domain" description="Methyl-accepting transducer" evidence="5">
    <location>
        <begin position="1"/>
        <end position="144"/>
    </location>
</feature>